<protein>
    <recommendedName>
        <fullName evidence="5">Ubiquitin-like protease family profile domain-containing protein</fullName>
    </recommendedName>
</protein>
<dbReference type="InterPro" id="IPR040521">
    <property type="entry name" value="KDZ"/>
</dbReference>
<dbReference type="Pfam" id="PF18758">
    <property type="entry name" value="KDZ"/>
    <property type="match status" value="1"/>
</dbReference>
<dbReference type="Proteomes" id="UP001295794">
    <property type="component" value="Unassembled WGS sequence"/>
</dbReference>
<reference evidence="3" key="1">
    <citation type="submission" date="2023-11" db="EMBL/GenBank/DDBJ databases">
        <authorList>
            <person name="De Vega J J."/>
            <person name="De Vega J J."/>
        </authorList>
    </citation>
    <scope>NUCLEOTIDE SEQUENCE</scope>
</reference>
<comment type="caution">
    <text evidence="3">The sequence shown here is derived from an EMBL/GenBank/DDBJ whole genome shotgun (WGS) entry which is preliminary data.</text>
</comment>
<dbReference type="EMBL" id="CAVNYO010000406">
    <property type="protein sequence ID" value="CAK5276406.1"/>
    <property type="molecule type" value="Genomic_DNA"/>
</dbReference>
<sequence length="1103" mass="124153">MARNSRHGSGTYISVKRPAPSPTKRRALGDVVHINPKQRHRAAALQADLDALLDGTVPPSAPVATVTTSPVSDDNLAQPMDLDDPFLIANNQQTHWTEPSVLRPVAVVQPQQHSKAQPSLTSRSLLSTDNWETLLPTLEASGGDVQLGGDGCFSLRHIRAAGNGPLPFSGNYFITPAELQAVKDRITSARTKPPRTYVTRISQEALDSCQASWDAANEKKQKSDPKQFDSTGVFVLTCRHSQVLFLADIDTPGEQQCYIVALLDKVVSYLPRSATILQAYDVGCALDHSCNLYALLAPTLRDRIAFVINIMHSFGHEWDCQLEYSPRFRPGMGISDMEGVERFWSRMRKLIAVTRRQWVSSFFLFLSNVLMCHLQNTRRIWMLDEHTAFINEEGCDNLGDWLDRQQTQNLLPKYQDALNMIRECQIPESELRQQWFDQKRAQRTKPTKRSARFRKELDKVIALQTEIEDVNTAIEEARKSIESAGGCRQSLAHLLELEESHMELSDRADALYASLNLRENFPQLVGLPGDFVKTLLVLHDLKISIRKRAVGSFYEMETLDRAVGGRKEALGTKLHQQTRKAMAKRHPVLYRQINRFNSLCEKIGKDLPADCNLPIPAPLPTRLAALRNDMTLYEDVCVVPAMDCVPRWIEDSDVRDGIQNMHVLDRCMEEMDRLNAERANLQRSLHQNAEVLRRCISSTTDDTLLYFLHRFKDQHLRREKRWKNAFGVYTLSPQLGGYIKIAAAYNPLPLLSNIPNANSGLSHLGSNQIQIGTAPPVPSDPISAQISSPPVCPTAALQASYHGNSMILPFSEWTQVPSPPPSFLTHADPSVGRSVPQPLLFPPSQSPNLQGDASNYEDLSWSSNTHGDVSDIDDSIEYLEAASDDEAIEILESIEDLELEDANDTSLFDISQVRLDIKWGDLPNLTFDVNLFQDLQCRNREFKKFSADLPHVITHPRGKSKITIEPEDLARFCNPRGLLSGHGINGVAASLQTLFLGPYSPYANQAQRCALLSTYELPRIRGQTPDSFLWKELEPTQYWEKDIWILPIHRPTQRHWVMAAAFMAGLRNRFFKLVSRDKQTTTTAGCGSWLLWELYCAALCFPN</sequence>
<feature type="region of interest" description="Disordered" evidence="2">
    <location>
        <begin position="1"/>
        <end position="25"/>
    </location>
</feature>
<proteinExistence type="predicted"/>
<feature type="coiled-coil region" evidence="1">
    <location>
        <begin position="664"/>
        <end position="691"/>
    </location>
</feature>
<evidence type="ECO:0000313" key="3">
    <source>
        <dbReference type="EMBL" id="CAK5276406.1"/>
    </source>
</evidence>
<keyword evidence="4" id="KW-1185">Reference proteome</keyword>
<gene>
    <name evidence="3" type="ORF">MYCIT1_LOCUS24619</name>
</gene>
<accession>A0AAD2HJZ6</accession>
<evidence type="ECO:0000256" key="1">
    <source>
        <dbReference type="SAM" id="Coils"/>
    </source>
</evidence>
<dbReference type="PANTHER" id="PTHR33096">
    <property type="entry name" value="CXC2 DOMAIN-CONTAINING PROTEIN"/>
    <property type="match status" value="1"/>
</dbReference>
<dbReference type="PANTHER" id="PTHR33096:SF1">
    <property type="entry name" value="CXC1-LIKE CYSTEINE CLUSTER ASSOCIATED WITH KDZ TRANSPOSASES DOMAIN-CONTAINING PROTEIN"/>
    <property type="match status" value="1"/>
</dbReference>
<evidence type="ECO:0000256" key="2">
    <source>
        <dbReference type="SAM" id="MobiDB-lite"/>
    </source>
</evidence>
<feature type="region of interest" description="Disordered" evidence="2">
    <location>
        <begin position="834"/>
        <end position="854"/>
    </location>
</feature>
<evidence type="ECO:0008006" key="5">
    <source>
        <dbReference type="Google" id="ProtNLM"/>
    </source>
</evidence>
<evidence type="ECO:0000313" key="4">
    <source>
        <dbReference type="Proteomes" id="UP001295794"/>
    </source>
</evidence>
<keyword evidence="1" id="KW-0175">Coiled coil</keyword>
<name>A0AAD2HJZ6_9AGAR</name>
<organism evidence="3 4">
    <name type="scientific">Mycena citricolor</name>
    <dbReference type="NCBI Taxonomy" id="2018698"/>
    <lineage>
        <taxon>Eukaryota</taxon>
        <taxon>Fungi</taxon>
        <taxon>Dikarya</taxon>
        <taxon>Basidiomycota</taxon>
        <taxon>Agaricomycotina</taxon>
        <taxon>Agaricomycetes</taxon>
        <taxon>Agaricomycetidae</taxon>
        <taxon>Agaricales</taxon>
        <taxon>Marasmiineae</taxon>
        <taxon>Mycenaceae</taxon>
        <taxon>Mycena</taxon>
    </lineage>
</organism>
<dbReference type="AlphaFoldDB" id="A0AAD2HJZ6"/>